<evidence type="ECO:0000313" key="3">
    <source>
        <dbReference type="Proteomes" id="UP000234951"/>
    </source>
</evidence>
<reference evidence="2 4" key="2">
    <citation type="submission" date="2017-12" db="EMBL/GenBank/DDBJ databases">
        <title>Comparative Functional Genomics of Dry Heat Resistant strains isolated from the Viking Spacecraft.</title>
        <authorList>
            <person name="Seuylemezian A."/>
            <person name="Cooper K."/>
            <person name="Vaishampayan P."/>
        </authorList>
    </citation>
    <scope>NUCLEOTIDE SEQUENCE [LARGE SCALE GENOMIC DNA]</scope>
    <source>
        <strain evidence="2 4">ATCC 29669</strain>
    </source>
</reference>
<evidence type="ECO:0000313" key="2">
    <source>
        <dbReference type="EMBL" id="PLS00814.1"/>
    </source>
</evidence>
<dbReference type="AlphaFoldDB" id="A0A2N5GPQ8"/>
<reference evidence="1 3" key="1">
    <citation type="submission" date="2017-11" db="EMBL/GenBank/DDBJ databases">
        <title>Comparitive Functional Genomics of Dry Heat Resistant strains isolated from the Viking Spacecraft.</title>
        <authorList>
            <person name="Seuylemezian A."/>
            <person name="Cooper K."/>
            <person name="Vaishampayan P."/>
        </authorList>
    </citation>
    <scope>NUCLEOTIDE SEQUENCE [LARGE SCALE GENOMIC DNA]</scope>
    <source>
        <strain evidence="1 3">M4.6</strain>
    </source>
</reference>
<evidence type="ECO:0000313" key="1">
    <source>
        <dbReference type="EMBL" id="PLR84662.1"/>
    </source>
</evidence>
<evidence type="ECO:0000313" key="4">
    <source>
        <dbReference type="Proteomes" id="UP000235114"/>
    </source>
</evidence>
<dbReference type="Proteomes" id="UP000234951">
    <property type="component" value="Unassembled WGS sequence"/>
</dbReference>
<gene>
    <name evidence="1" type="ORF">CU635_06215</name>
    <name evidence="2" type="ORF">CVD25_01105</name>
</gene>
<dbReference type="EMBL" id="PGVD01000003">
    <property type="protein sequence ID" value="PLS00814.1"/>
    <property type="molecule type" value="Genomic_DNA"/>
</dbReference>
<dbReference type="EMBL" id="PGVA01000012">
    <property type="protein sequence ID" value="PLR84662.1"/>
    <property type="molecule type" value="Genomic_DNA"/>
</dbReference>
<dbReference type="Proteomes" id="UP000235114">
    <property type="component" value="Unassembled WGS sequence"/>
</dbReference>
<protein>
    <submittedName>
        <fullName evidence="1">Uncharacterized protein</fullName>
    </submittedName>
</protein>
<name>A0A2N5GPQ8_9BACI</name>
<sequence length="522" mass="58890">MLRRNPNRRPKTVTVDIPKFQGINTALAFSDLEDTEARDMLNALPGSLGSLAKRPGSIPVTTAPIGAIGTLCNLRKGADNSILATSGSTLYKFVNGALVAQTMTQLLDRADIDTAQFKDVNGKEVLVIACGGWLKFYDGTAVKDIPAAVNDAAPLPSNDLAKVNAAAPTGCIVHNTRVVVWNGSEYLWHSKIGYYDYFPSVDYQRWVRENDGVQACVTYRGALIVFMRRNIGVLFGHDRDNWEQDFLDTTDGCLAPKTVQTVTYPNGNQEVFYVSDNGVHAVYAIDTLSLDSSARYSTRSVTVKQIDWQDLGVTKEEWKNAVAVFRNGQYWLVYKKGNEYRGLVFDTRFSQWYPVGGIKATSFYTDEDNFYFAGPDGHIMKFDPTLYSDWFNKAKTIGTPINMYWYSKLLSPKVTGLDHFWDVLLIEAKQQNVKSTIDIEVNVYKNQWKLENALKTEIFTWGVSNWGEAEWANANFTDMVNHAKRLRTFLKGQYAQIKISNARDEPIEIYNLSYEVRPMTRD</sequence>
<proteinExistence type="predicted"/>
<comment type="caution">
    <text evidence="1">The sequence shown here is derived from an EMBL/GenBank/DDBJ whole genome shotgun (WGS) entry which is preliminary data.</text>
</comment>
<organism evidence="1 3">
    <name type="scientific">Bacillus canaveralius</name>
    <dbReference type="NCBI Taxonomy" id="1403243"/>
    <lineage>
        <taxon>Bacteria</taxon>
        <taxon>Bacillati</taxon>
        <taxon>Bacillota</taxon>
        <taxon>Bacilli</taxon>
        <taxon>Bacillales</taxon>
        <taxon>Bacillaceae</taxon>
        <taxon>Bacillus</taxon>
    </lineage>
</organism>
<keyword evidence="4" id="KW-1185">Reference proteome</keyword>
<accession>A0A2N5GPQ8</accession>